<protein>
    <submittedName>
        <fullName evidence="5">Helicase-like protein</fullName>
    </submittedName>
</protein>
<dbReference type="GO" id="GO:0016787">
    <property type="term" value="F:hydrolase activity"/>
    <property type="evidence" value="ECO:0007669"/>
    <property type="project" value="UniProtKB-KW"/>
</dbReference>
<keyword evidence="1" id="KW-0378">Hydrolase</keyword>
<gene>
    <name evidence="5" type="ORF">C8E99_2057</name>
</gene>
<dbReference type="Gene3D" id="3.40.50.300">
    <property type="entry name" value="P-loop containing nucleotide triphosphate hydrolases"/>
    <property type="match status" value="1"/>
</dbReference>
<reference evidence="5 6" key="1">
    <citation type="submission" date="2018-07" db="EMBL/GenBank/DDBJ databases">
        <title>Sequencing the genomes of 1000 actinobacteria strains.</title>
        <authorList>
            <person name="Klenk H.-P."/>
        </authorList>
    </citation>
    <scope>NUCLEOTIDE SEQUENCE [LARGE SCALE GENOMIC DNA]</scope>
    <source>
        <strain evidence="5 6">DSM 14442</strain>
    </source>
</reference>
<comment type="caution">
    <text evidence="5">The sequence shown here is derived from an EMBL/GenBank/DDBJ whole genome shotgun (WGS) entry which is preliminary data.</text>
</comment>
<name>A0A3D9LEF8_9MICC</name>
<dbReference type="InterPro" id="IPR014001">
    <property type="entry name" value="Helicase_ATP-bd"/>
</dbReference>
<evidence type="ECO:0000313" key="6">
    <source>
        <dbReference type="Proteomes" id="UP000256727"/>
    </source>
</evidence>
<accession>A0A3D9LEF8</accession>
<dbReference type="InterPro" id="IPR049730">
    <property type="entry name" value="SNF2/RAD54-like_C"/>
</dbReference>
<dbReference type="InterPro" id="IPR001650">
    <property type="entry name" value="Helicase_C-like"/>
</dbReference>
<keyword evidence="5" id="KW-0067">ATP-binding</keyword>
<dbReference type="AlphaFoldDB" id="A0A3D9LEF8"/>
<dbReference type="SMART" id="SM00487">
    <property type="entry name" value="DEXDc"/>
    <property type="match status" value="1"/>
</dbReference>
<dbReference type="SMART" id="SM00490">
    <property type="entry name" value="HELICc"/>
    <property type="match status" value="1"/>
</dbReference>
<dbReference type="GO" id="GO:0005524">
    <property type="term" value="F:ATP binding"/>
    <property type="evidence" value="ECO:0007669"/>
    <property type="project" value="InterPro"/>
</dbReference>
<feature type="region of interest" description="Disordered" evidence="2">
    <location>
        <begin position="384"/>
        <end position="405"/>
    </location>
</feature>
<dbReference type="CDD" id="cd18793">
    <property type="entry name" value="SF2_C_SNF"/>
    <property type="match status" value="1"/>
</dbReference>
<evidence type="ECO:0000256" key="2">
    <source>
        <dbReference type="SAM" id="MobiDB-lite"/>
    </source>
</evidence>
<dbReference type="EMBL" id="QREH01000001">
    <property type="protein sequence ID" value="REE04230.1"/>
    <property type="molecule type" value="Genomic_DNA"/>
</dbReference>
<keyword evidence="5" id="KW-0347">Helicase</keyword>
<organism evidence="5 6">
    <name type="scientific">Citricoccus muralis</name>
    <dbReference type="NCBI Taxonomy" id="169134"/>
    <lineage>
        <taxon>Bacteria</taxon>
        <taxon>Bacillati</taxon>
        <taxon>Actinomycetota</taxon>
        <taxon>Actinomycetes</taxon>
        <taxon>Micrococcales</taxon>
        <taxon>Micrococcaceae</taxon>
        <taxon>Citricoccus</taxon>
    </lineage>
</organism>
<dbReference type="CDD" id="cd17919">
    <property type="entry name" value="DEXHc_Snf"/>
    <property type="match status" value="1"/>
</dbReference>
<dbReference type="OrthoDB" id="9760715at2"/>
<evidence type="ECO:0000256" key="1">
    <source>
        <dbReference type="ARBA" id="ARBA00022801"/>
    </source>
</evidence>
<dbReference type="InterPro" id="IPR038718">
    <property type="entry name" value="SNF2-like_sf"/>
</dbReference>
<dbReference type="Gene3D" id="3.40.50.10810">
    <property type="entry name" value="Tandem AAA-ATPase domain"/>
    <property type="match status" value="1"/>
</dbReference>
<evidence type="ECO:0000259" key="4">
    <source>
        <dbReference type="PROSITE" id="PS51194"/>
    </source>
</evidence>
<feature type="domain" description="Helicase C-terminal" evidence="4">
    <location>
        <begin position="729"/>
        <end position="882"/>
    </location>
</feature>
<dbReference type="SUPFAM" id="SSF52540">
    <property type="entry name" value="P-loop containing nucleoside triphosphate hydrolases"/>
    <property type="match status" value="2"/>
</dbReference>
<dbReference type="Proteomes" id="UP000256727">
    <property type="component" value="Unassembled WGS sequence"/>
</dbReference>
<dbReference type="InterPro" id="IPR000330">
    <property type="entry name" value="SNF2_N"/>
</dbReference>
<sequence>MGTDRATLQRTISEVASWMQRAAALLGRRTQIMMDSTEANRRLSSAVLDLRPQDPQHQPTEYWRALPLGPDDGAHLAALARLRALPPIAAHEEEALASLAGGREQEIIQAQKLLGLRRLITFGQARHQAEQAARRLNDYRLWAHTQGLPQLLDRLEQLPTIAASMPSKDALHPGIGLLRHLPELGIAPELMPAEDIARLPRAIAALEEALRREAERRAAAHRAGVVVRDGEARALLDTMDVERLKDATADRLSTGPLLEAGITTVLQVWDRGAELEALDGVGKTTATRLRGAARTLWDLAVDGTGLRLDPAERTDATTELLRRTRAWEQLLPLRRATAGVALAEALAPLAHAQAPGHPVLLAPRARTAAQFREAVPAVLQLAGTVPTEPQTAPDAGSHPDTEGSGDEVWDDFLARPADYYALFAELGFTTEDPEKTQGDLPAEIVEAVRAFRLDTTHLTASLRGYQSFGAKFALVQGKVVIGDEMGLGKTVEALAVLTHLAATGGTERPVHFLVVCPAAVVTNWMREIQKMTTLTAHRLHGPAREAAAAAWRRTGGIAVTTFATLRSVAGETGPGPDAGPSGPSGNGRVPLGCVVVDEAQYIKNPEALRSKAVAEVLGRSERAVLLTGTPLMNRLEEFRVLIGYLQPDLVVDSHALAPARFRQQVAPAYLRRNQEDVLTELPELVEVEEVLPLSPADARAYRGAVAEGNFMAMRTAAFAAGAASEKLQRLVEIVSEAEENGRRVIVFSFFREVLDAVAGALEGPVFGPLTGSVPAARRQSMVDEFSAAPGGAALVAQVTAGGIGLNIQAASVVVLCEPQLNPAIEWQAIARARRMGQLETVQVHRLLTEEGVDQRLTQMLAVKAELFEQFAAESEMAEAAPEAVDVSEAELAREVIAVEQERLLTTL</sequence>
<dbReference type="PROSITE" id="PS51192">
    <property type="entry name" value="HELICASE_ATP_BIND_1"/>
    <property type="match status" value="1"/>
</dbReference>
<dbReference type="PROSITE" id="PS51194">
    <property type="entry name" value="HELICASE_CTER"/>
    <property type="match status" value="1"/>
</dbReference>
<dbReference type="PANTHER" id="PTHR10799">
    <property type="entry name" value="SNF2/RAD54 HELICASE FAMILY"/>
    <property type="match status" value="1"/>
</dbReference>
<evidence type="ECO:0000313" key="5">
    <source>
        <dbReference type="EMBL" id="REE04230.1"/>
    </source>
</evidence>
<dbReference type="Pfam" id="PF00271">
    <property type="entry name" value="Helicase_C"/>
    <property type="match status" value="1"/>
</dbReference>
<evidence type="ECO:0000259" key="3">
    <source>
        <dbReference type="PROSITE" id="PS51192"/>
    </source>
</evidence>
<dbReference type="RefSeq" id="WP_115932200.1">
    <property type="nucleotide sequence ID" value="NZ_QREH01000001.1"/>
</dbReference>
<dbReference type="InterPro" id="IPR027417">
    <property type="entry name" value="P-loop_NTPase"/>
</dbReference>
<keyword evidence="5" id="KW-0547">Nucleotide-binding</keyword>
<feature type="domain" description="Helicase ATP-binding" evidence="3">
    <location>
        <begin position="470"/>
        <end position="648"/>
    </location>
</feature>
<keyword evidence="6" id="KW-1185">Reference proteome</keyword>
<dbReference type="Pfam" id="PF00176">
    <property type="entry name" value="SNF2-rel_dom"/>
    <property type="match status" value="1"/>
</dbReference>
<proteinExistence type="predicted"/>
<dbReference type="GO" id="GO:0004386">
    <property type="term" value="F:helicase activity"/>
    <property type="evidence" value="ECO:0007669"/>
    <property type="project" value="UniProtKB-KW"/>
</dbReference>